<dbReference type="AlphaFoldDB" id="A0A9N9PVG5"/>
<proteinExistence type="predicted"/>
<organism evidence="3 4">
    <name type="scientific">Hymenoscyphus albidus</name>
    <dbReference type="NCBI Taxonomy" id="595503"/>
    <lineage>
        <taxon>Eukaryota</taxon>
        <taxon>Fungi</taxon>
        <taxon>Dikarya</taxon>
        <taxon>Ascomycota</taxon>
        <taxon>Pezizomycotina</taxon>
        <taxon>Leotiomycetes</taxon>
        <taxon>Helotiales</taxon>
        <taxon>Helotiaceae</taxon>
        <taxon>Hymenoscyphus</taxon>
    </lineage>
</organism>
<dbReference type="PANTHER" id="PTHR47843:SF2">
    <property type="entry name" value="BTB DOMAIN-CONTAINING PROTEIN"/>
    <property type="match status" value="1"/>
</dbReference>
<dbReference type="InterPro" id="IPR011333">
    <property type="entry name" value="SKP1/BTB/POZ_sf"/>
</dbReference>
<evidence type="ECO:0000313" key="3">
    <source>
        <dbReference type="EMBL" id="CAG8976468.1"/>
    </source>
</evidence>
<feature type="domain" description="BTB" evidence="2">
    <location>
        <begin position="54"/>
        <end position="121"/>
    </location>
</feature>
<dbReference type="InterPro" id="IPR000210">
    <property type="entry name" value="BTB/POZ_dom"/>
</dbReference>
<dbReference type="Pfam" id="PF00651">
    <property type="entry name" value="BTB"/>
    <property type="match status" value="1"/>
</dbReference>
<protein>
    <recommendedName>
        <fullName evidence="2">BTB domain-containing protein</fullName>
    </recommendedName>
</protein>
<feature type="region of interest" description="Disordered" evidence="1">
    <location>
        <begin position="13"/>
        <end position="43"/>
    </location>
</feature>
<dbReference type="SMART" id="SM00225">
    <property type="entry name" value="BTB"/>
    <property type="match status" value="1"/>
</dbReference>
<dbReference type="PANTHER" id="PTHR47843">
    <property type="entry name" value="BTB DOMAIN-CONTAINING PROTEIN-RELATED"/>
    <property type="match status" value="1"/>
</dbReference>
<evidence type="ECO:0000259" key="2">
    <source>
        <dbReference type="PROSITE" id="PS50097"/>
    </source>
</evidence>
<dbReference type="CDD" id="cd18186">
    <property type="entry name" value="BTB_POZ_ZBTB_KLHL-like"/>
    <property type="match status" value="1"/>
</dbReference>
<name>A0A9N9PVG5_9HELO</name>
<keyword evidence="4" id="KW-1185">Reference proteome</keyword>
<dbReference type="OrthoDB" id="194443at2759"/>
<dbReference type="EMBL" id="CAJVRM010000178">
    <property type="protein sequence ID" value="CAG8976468.1"/>
    <property type="molecule type" value="Genomic_DNA"/>
</dbReference>
<reference evidence="3" key="1">
    <citation type="submission" date="2021-07" db="EMBL/GenBank/DDBJ databases">
        <authorList>
            <person name="Durling M."/>
        </authorList>
    </citation>
    <scope>NUCLEOTIDE SEQUENCE</scope>
</reference>
<dbReference type="Proteomes" id="UP000701801">
    <property type="component" value="Unassembled WGS sequence"/>
</dbReference>
<sequence length="242" mass="27925">MDYSEAVHALMSASGKRGKKGKQRVILGGKSDSEELSDPDEKTSTITSQPIVVVKVSLDDSSKEFLVHQSFLCFYSHYFTAALEGPFQEGQSQTVHLEEMCPTAFSIFVNWLYCQRIERSNKEPLLRENLLELWLLADRLNIPRLQNEAMSILGADAFPDTDDIHGIELCRKFERMYDNTMDDSPLQRFFLDRLTCQTNVKLVPEQNVPKQMLMDMLNLARPDLEPYYGHDEYRLDLEMWAT</sequence>
<dbReference type="PROSITE" id="PS50097">
    <property type="entry name" value="BTB"/>
    <property type="match status" value="1"/>
</dbReference>
<dbReference type="Gene3D" id="3.30.710.10">
    <property type="entry name" value="Potassium Channel Kv1.1, Chain A"/>
    <property type="match status" value="1"/>
</dbReference>
<comment type="caution">
    <text evidence="3">The sequence shown here is derived from an EMBL/GenBank/DDBJ whole genome shotgun (WGS) entry which is preliminary data.</text>
</comment>
<gene>
    <name evidence="3" type="ORF">HYALB_00008058</name>
</gene>
<dbReference type="SUPFAM" id="SSF54695">
    <property type="entry name" value="POZ domain"/>
    <property type="match status" value="1"/>
</dbReference>
<evidence type="ECO:0000256" key="1">
    <source>
        <dbReference type="SAM" id="MobiDB-lite"/>
    </source>
</evidence>
<evidence type="ECO:0000313" key="4">
    <source>
        <dbReference type="Proteomes" id="UP000701801"/>
    </source>
</evidence>
<accession>A0A9N9PVG5</accession>